<sequence>MLSSCFLFKLIQFDGGQSNFWFLELFYQGLSIDDGSANGVPEKFVAAKYSSGKRELSAEMKRKIRAEYEGFGGSPDKPLQSNYFLNIIVVIGVLAILTYLFGN</sequence>
<name>A0A7J6WL65_THATH</name>
<dbReference type="AlphaFoldDB" id="A0A7J6WL65"/>
<dbReference type="EMBL" id="JABWDY010014335">
    <property type="protein sequence ID" value="KAF5197703.1"/>
    <property type="molecule type" value="Genomic_DNA"/>
</dbReference>
<comment type="caution">
    <text evidence="2">The sequence shown here is derived from an EMBL/GenBank/DDBJ whole genome shotgun (WGS) entry which is preliminary data.</text>
</comment>
<keyword evidence="2" id="KW-0575">Peroxidase</keyword>
<dbReference type="Proteomes" id="UP000554482">
    <property type="component" value="Unassembled WGS sequence"/>
</dbReference>
<keyword evidence="1" id="KW-0812">Transmembrane</keyword>
<evidence type="ECO:0000313" key="3">
    <source>
        <dbReference type="Proteomes" id="UP000554482"/>
    </source>
</evidence>
<keyword evidence="1" id="KW-1133">Transmembrane helix</keyword>
<feature type="transmembrane region" description="Helical" evidence="1">
    <location>
        <begin position="83"/>
        <end position="102"/>
    </location>
</feature>
<dbReference type="GO" id="GO:0004601">
    <property type="term" value="F:peroxidase activity"/>
    <property type="evidence" value="ECO:0007669"/>
    <property type="project" value="UniProtKB-KW"/>
</dbReference>
<organism evidence="2 3">
    <name type="scientific">Thalictrum thalictroides</name>
    <name type="common">Rue-anemone</name>
    <name type="synonym">Anemone thalictroides</name>
    <dbReference type="NCBI Taxonomy" id="46969"/>
    <lineage>
        <taxon>Eukaryota</taxon>
        <taxon>Viridiplantae</taxon>
        <taxon>Streptophyta</taxon>
        <taxon>Embryophyta</taxon>
        <taxon>Tracheophyta</taxon>
        <taxon>Spermatophyta</taxon>
        <taxon>Magnoliopsida</taxon>
        <taxon>Ranunculales</taxon>
        <taxon>Ranunculaceae</taxon>
        <taxon>Thalictroideae</taxon>
        <taxon>Thalictrum</taxon>
    </lineage>
</organism>
<evidence type="ECO:0000256" key="1">
    <source>
        <dbReference type="SAM" id="Phobius"/>
    </source>
</evidence>
<evidence type="ECO:0000313" key="2">
    <source>
        <dbReference type="EMBL" id="KAF5197703.1"/>
    </source>
</evidence>
<accession>A0A7J6WL65</accession>
<keyword evidence="1" id="KW-0472">Membrane</keyword>
<keyword evidence="2" id="KW-0560">Oxidoreductase</keyword>
<gene>
    <name evidence="2" type="ORF">FRX31_012710</name>
</gene>
<keyword evidence="3" id="KW-1185">Reference proteome</keyword>
<reference evidence="2 3" key="1">
    <citation type="submission" date="2020-06" db="EMBL/GenBank/DDBJ databases">
        <title>Transcriptomic and genomic resources for Thalictrum thalictroides and T. hernandezii: Facilitating candidate gene discovery in an emerging model plant lineage.</title>
        <authorList>
            <person name="Arias T."/>
            <person name="Riano-Pachon D.M."/>
            <person name="Di Stilio V.S."/>
        </authorList>
    </citation>
    <scope>NUCLEOTIDE SEQUENCE [LARGE SCALE GENOMIC DNA]</scope>
    <source>
        <strain evidence="3">cv. WT478/WT964</strain>
        <tissue evidence="2">Leaves</tissue>
    </source>
</reference>
<proteinExistence type="predicted"/>
<dbReference type="OrthoDB" id="1680954at2759"/>
<protein>
    <submittedName>
        <fullName evidence="2">Ascorbate peroxidase</fullName>
    </submittedName>
</protein>